<organism evidence="1">
    <name type="scientific">Pseudomonas solani</name>
    <dbReference type="NCBI Taxonomy" id="2731552"/>
    <lineage>
        <taxon>Bacteria</taxon>
        <taxon>Pseudomonadati</taxon>
        <taxon>Pseudomonadota</taxon>
        <taxon>Gammaproteobacteria</taxon>
        <taxon>Pseudomonadales</taxon>
        <taxon>Pseudomonadaceae</taxon>
        <taxon>Pseudomonas</taxon>
    </lineage>
</organism>
<dbReference type="InterPro" id="IPR030489">
    <property type="entry name" value="TR_Rrf2-type_CS"/>
</dbReference>
<sequence length="182" mass="20059">MSLYSAGVEYGIHCLLFLVDDRGDSREASVRDMAELQGVPQEYLAKVFTKLAKAGLVAATEGVRGGFRLARPSDEITVLDIVRAIDGHKSIFECRDIRGRCALFEGSPPDWALEGTCSIHAVMLTAQKRMEEALAQQTILDISRRVGRKVPAEFGARVAEWMDERQQNRTGGEAIPLVNLPD</sequence>
<dbReference type="PANTHER" id="PTHR33221">
    <property type="entry name" value="WINGED HELIX-TURN-HELIX TRANSCRIPTIONAL REGULATOR, RRF2 FAMILY"/>
    <property type="match status" value="1"/>
</dbReference>
<protein>
    <submittedName>
        <fullName evidence="1">Rrf2 family transcriptional regulator</fullName>
    </submittedName>
</protein>
<dbReference type="Pfam" id="PF02082">
    <property type="entry name" value="Rrf2"/>
    <property type="match status" value="1"/>
</dbReference>
<dbReference type="NCBIfam" id="TIGR00738">
    <property type="entry name" value="rrf2_super"/>
    <property type="match status" value="1"/>
</dbReference>
<dbReference type="InterPro" id="IPR036388">
    <property type="entry name" value="WH-like_DNA-bd_sf"/>
</dbReference>
<dbReference type="Gene3D" id="1.10.10.10">
    <property type="entry name" value="Winged helix-like DNA-binding domain superfamily/Winged helix DNA-binding domain"/>
    <property type="match status" value="1"/>
</dbReference>
<evidence type="ECO:0000313" key="1">
    <source>
        <dbReference type="EMBL" id="XBY66988.1"/>
    </source>
</evidence>
<dbReference type="GO" id="GO:0003700">
    <property type="term" value="F:DNA-binding transcription factor activity"/>
    <property type="evidence" value="ECO:0007669"/>
    <property type="project" value="TreeGrafter"/>
</dbReference>
<dbReference type="AlphaFoldDB" id="A0AAU7YB74"/>
<dbReference type="RefSeq" id="WP_021221057.1">
    <property type="nucleotide sequence ID" value="NZ_CP158373.1"/>
</dbReference>
<accession>A0AAU7YB74</accession>
<dbReference type="SUPFAM" id="SSF46785">
    <property type="entry name" value="Winged helix' DNA-binding domain"/>
    <property type="match status" value="1"/>
</dbReference>
<dbReference type="GO" id="GO:0005829">
    <property type="term" value="C:cytosol"/>
    <property type="evidence" value="ECO:0007669"/>
    <property type="project" value="TreeGrafter"/>
</dbReference>
<dbReference type="EMBL" id="CP158373">
    <property type="protein sequence ID" value="XBY66988.1"/>
    <property type="molecule type" value="Genomic_DNA"/>
</dbReference>
<reference evidence="1" key="1">
    <citation type="submission" date="2023-08" db="EMBL/GenBank/DDBJ databases">
        <title>Increased levels of nutrients transform a symbiont into a lethal pathobiont.</title>
        <authorList>
            <person name="Lachnit T."/>
            <person name="Ulrich L."/>
            <person name="Willmer F.M."/>
            <person name="Hasenbein T."/>
            <person name="Steiner L.X."/>
            <person name="Wolters M."/>
            <person name="Herbst E.M."/>
            <person name="Deines P."/>
        </authorList>
    </citation>
    <scope>NUCLEOTIDE SEQUENCE</scope>
    <source>
        <strain evidence="1">T3</strain>
    </source>
</reference>
<name>A0AAU7YB74_9PSED</name>
<dbReference type="InterPro" id="IPR000944">
    <property type="entry name" value="Tscrpt_reg_Rrf2"/>
</dbReference>
<dbReference type="PROSITE" id="PS51197">
    <property type="entry name" value="HTH_RRF2_2"/>
    <property type="match status" value="1"/>
</dbReference>
<dbReference type="PROSITE" id="PS01332">
    <property type="entry name" value="HTH_RRF2_1"/>
    <property type="match status" value="1"/>
</dbReference>
<dbReference type="PANTHER" id="PTHR33221:SF13">
    <property type="entry name" value="TRANSCRIPTIONAL REGULATOR-RELATED"/>
    <property type="match status" value="1"/>
</dbReference>
<gene>
    <name evidence="1" type="ORF">ABS648_14815</name>
</gene>
<dbReference type="InterPro" id="IPR036390">
    <property type="entry name" value="WH_DNA-bd_sf"/>
</dbReference>
<proteinExistence type="predicted"/>